<feature type="region of interest" description="Disordered" evidence="1">
    <location>
        <begin position="115"/>
        <end position="161"/>
    </location>
</feature>
<protein>
    <submittedName>
        <fullName evidence="4">Mucin-associated surface protein</fullName>
    </submittedName>
</protein>
<keyword evidence="2" id="KW-0732">Signal</keyword>
<accession>A0A1I3B7E2</accession>
<dbReference type="AlphaFoldDB" id="A0A1I3B7E2"/>
<name>A0A1I3B7E2_9MICO</name>
<evidence type="ECO:0000313" key="6">
    <source>
        <dbReference type="Proteomes" id="UP000297963"/>
    </source>
</evidence>
<feature type="compositionally biased region" description="Basic and acidic residues" evidence="1">
    <location>
        <begin position="128"/>
        <end position="161"/>
    </location>
</feature>
<dbReference type="EMBL" id="FOPW01000008">
    <property type="protein sequence ID" value="SFH58217.1"/>
    <property type="molecule type" value="Genomic_DNA"/>
</dbReference>
<comment type="caution">
    <text evidence="4">The sequence shown here is derived from an EMBL/GenBank/DDBJ whole genome shotgun (WGS) entry which is preliminary data.</text>
</comment>
<evidence type="ECO:0000313" key="3">
    <source>
        <dbReference type="EMBL" id="SFH58217.1"/>
    </source>
</evidence>
<dbReference type="Proteomes" id="UP000199681">
    <property type="component" value="Unassembled WGS sequence"/>
</dbReference>
<feature type="signal peptide" evidence="2">
    <location>
        <begin position="1"/>
        <end position="26"/>
    </location>
</feature>
<dbReference type="EMBL" id="SOFE01000022">
    <property type="protein sequence ID" value="TFB83406.1"/>
    <property type="molecule type" value="Genomic_DNA"/>
</dbReference>
<proteinExistence type="predicted"/>
<organism evidence="4 6">
    <name type="scientific">Cryobacterium levicorallinum</name>
    <dbReference type="NCBI Taxonomy" id="995038"/>
    <lineage>
        <taxon>Bacteria</taxon>
        <taxon>Bacillati</taxon>
        <taxon>Actinomycetota</taxon>
        <taxon>Actinomycetes</taxon>
        <taxon>Micrococcales</taxon>
        <taxon>Microbacteriaceae</taxon>
        <taxon>Cryobacterium</taxon>
    </lineage>
</organism>
<evidence type="ECO:0000256" key="2">
    <source>
        <dbReference type="SAM" id="SignalP"/>
    </source>
</evidence>
<dbReference type="RefSeq" id="WP_092450082.1">
    <property type="nucleotide sequence ID" value="NZ_BKAC01000007.1"/>
</dbReference>
<evidence type="ECO:0000313" key="4">
    <source>
        <dbReference type="EMBL" id="TFB83406.1"/>
    </source>
</evidence>
<dbReference type="Proteomes" id="UP000297963">
    <property type="component" value="Unassembled WGS sequence"/>
</dbReference>
<reference evidence="4 6" key="2">
    <citation type="submission" date="2019-03" db="EMBL/GenBank/DDBJ databases">
        <title>Genomics of glacier-inhabiting Cryobacterium strains.</title>
        <authorList>
            <person name="Liu Q."/>
            <person name="Xin Y.-H."/>
        </authorList>
    </citation>
    <scope>NUCLEOTIDE SEQUENCE [LARGE SCALE GENOMIC DNA]</scope>
    <source>
        <strain evidence="4 6">Hh34</strain>
    </source>
</reference>
<sequence length="161" mass="16580">MNRRKRLPLALALAVGLLLPLSGCTADPVDLQAATAENLQTEILAITEASAAGDFSNAQTLLTAMQANLRTAAASGQVSAERSASIQSAINLVQGDLTVEIDAAAVAAEAAAQAAAEAAAAAQQQNDENAKDRAEQAEEAAKKAAEAAKERAKEQREDRDD</sequence>
<feature type="chain" id="PRO_5044190448" evidence="2">
    <location>
        <begin position="27"/>
        <end position="161"/>
    </location>
</feature>
<evidence type="ECO:0000256" key="1">
    <source>
        <dbReference type="SAM" id="MobiDB-lite"/>
    </source>
</evidence>
<keyword evidence="5" id="KW-1185">Reference proteome</keyword>
<evidence type="ECO:0000313" key="5">
    <source>
        <dbReference type="Proteomes" id="UP000199681"/>
    </source>
</evidence>
<reference evidence="3 5" key="1">
    <citation type="submission" date="2016-10" db="EMBL/GenBank/DDBJ databases">
        <authorList>
            <person name="Varghese N."/>
            <person name="Submissions S."/>
        </authorList>
    </citation>
    <scope>NUCLEOTIDE SEQUENCE [LARGE SCALE GENOMIC DNA]</scope>
    <source>
        <strain evidence="3 5">GMCC 1.11211</strain>
    </source>
</reference>
<dbReference type="STRING" id="995038.SAMN05216274_108159"/>
<gene>
    <name evidence="4" type="ORF">E3O11_11265</name>
    <name evidence="3" type="ORF">SAMN05216274_108159</name>
</gene>
<feature type="compositionally biased region" description="Low complexity" evidence="1">
    <location>
        <begin position="115"/>
        <end position="125"/>
    </location>
</feature>